<accession>A0A4W3H9A9</accession>
<dbReference type="InterPro" id="IPR003038">
    <property type="entry name" value="DAD/Ost2"/>
</dbReference>
<keyword evidence="6 9" id="KW-0256">Endoplasmic reticulum</keyword>
<reference evidence="11" key="2">
    <citation type="journal article" date="2007" name="PLoS Biol.">
        <title>Survey sequencing and comparative analysis of the elephant shark (Callorhinchus milii) genome.</title>
        <authorList>
            <person name="Venkatesh B."/>
            <person name="Kirkness E.F."/>
            <person name="Loh Y.H."/>
            <person name="Halpern A.L."/>
            <person name="Lee A.P."/>
            <person name="Johnson J."/>
            <person name="Dandona N."/>
            <person name="Viswanathan L.D."/>
            <person name="Tay A."/>
            <person name="Venter J.C."/>
            <person name="Strausberg R.L."/>
            <person name="Brenner S."/>
        </authorList>
    </citation>
    <scope>NUCLEOTIDE SEQUENCE [LARGE SCALE GENOMIC DNA]</scope>
</reference>
<dbReference type="UniPathway" id="UPA00378"/>
<organism evidence="10 11">
    <name type="scientific">Callorhinchus milii</name>
    <name type="common">Ghost shark</name>
    <dbReference type="NCBI Taxonomy" id="7868"/>
    <lineage>
        <taxon>Eukaryota</taxon>
        <taxon>Metazoa</taxon>
        <taxon>Chordata</taxon>
        <taxon>Craniata</taxon>
        <taxon>Vertebrata</taxon>
        <taxon>Chondrichthyes</taxon>
        <taxon>Holocephali</taxon>
        <taxon>Chimaeriformes</taxon>
        <taxon>Callorhinchidae</taxon>
        <taxon>Callorhinchus</taxon>
    </lineage>
</organism>
<protein>
    <recommendedName>
        <fullName evidence="4 9">Dolichyl-diphosphooligosaccharide--protein glycosyltransferase subunit DAD1</fullName>
        <shortName evidence="9">Oligosaccharyl transferase subunit DAD1</shortName>
    </recommendedName>
</protein>
<evidence type="ECO:0000256" key="3">
    <source>
        <dbReference type="ARBA" id="ARBA00009386"/>
    </source>
</evidence>
<evidence type="ECO:0000256" key="1">
    <source>
        <dbReference type="ARBA" id="ARBA00004477"/>
    </source>
</evidence>
<evidence type="ECO:0000256" key="6">
    <source>
        <dbReference type="ARBA" id="ARBA00022824"/>
    </source>
</evidence>
<evidence type="ECO:0000256" key="4">
    <source>
        <dbReference type="ARBA" id="ARBA00018947"/>
    </source>
</evidence>
<comment type="subunit">
    <text evidence="9">Component of the oligosaccharyltransferase (OST) complex.</text>
</comment>
<evidence type="ECO:0000256" key="7">
    <source>
        <dbReference type="ARBA" id="ARBA00022989"/>
    </source>
</evidence>
<dbReference type="Proteomes" id="UP000314986">
    <property type="component" value="Unassembled WGS sequence"/>
</dbReference>
<evidence type="ECO:0000256" key="2">
    <source>
        <dbReference type="ARBA" id="ARBA00004922"/>
    </source>
</evidence>
<dbReference type="Ensembl" id="ENSCMIT00000012227.1">
    <property type="protein sequence ID" value="ENSCMIP00000011940.1"/>
    <property type="gene ID" value="ENSCMIG00000006158.1"/>
</dbReference>
<name>A0A4W3H9A9_CALMI</name>
<dbReference type="PANTHER" id="PTHR10705">
    <property type="entry name" value="DOLICHYL-DIPHOSPHOOLIGOSACCHARIDE--PROTEIN GLYCOSYLTRANSFERASE SUBUNIT DAD1"/>
    <property type="match status" value="1"/>
</dbReference>
<feature type="transmembrane region" description="Helical" evidence="9">
    <location>
        <begin position="95"/>
        <end position="114"/>
    </location>
</feature>
<reference evidence="11" key="1">
    <citation type="journal article" date="2006" name="Science">
        <title>Ancient noncoding elements conserved in the human genome.</title>
        <authorList>
            <person name="Venkatesh B."/>
            <person name="Kirkness E.F."/>
            <person name="Loh Y.H."/>
            <person name="Halpern A.L."/>
            <person name="Lee A.P."/>
            <person name="Johnson J."/>
            <person name="Dandona N."/>
            <person name="Viswanathan L.D."/>
            <person name="Tay A."/>
            <person name="Venter J.C."/>
            <person name="Strausberg R.L."/>
            <person name="Brenner S."/>
        </authorList>
    </citation>
    <scope>NUCLEOTIDE SEQUENCE [LARGE SCALE GENOMIC DNA]</scope>
</reference>
<comment type="similarity">
    <text evidence="3 9">Belongs to the DAD/OST2 family.</text>
</comment>
<evidence type="ECO:0000313" key="11">
    <source>
        <dbReference type="Proteomes" id="UP000314986"/>
    </source>
</evidence>
<dbReference type="FunCoup" id="A0A4W3H9A9">
    <property type="interactions" value="680"/>
</dbReference>
<reference evidence="10" key="4">
    <citation type="submission" date="2025-08" db="UniProtKB">
        <authorList>
            <consortium name="Ensembl"/>
        </authorList>
    </citation>
    <scope>IDENTIFICATION</scope>
</reference>
<reference evidence="10" key="5">
    <citation type="submission" date="2025-09" db="UniProtKB">
        <authorList>
            <consortium name="Ensembl"/>
        </authorList>
    </citation>
    <scope>IDENTIFICATION</scope>
</reference>
<dbReference type="OMA" id="YCCSVGT"/>
<comment type="function">
    <text evidence="9">Subunit of the oligosaccharyl transferase (OST) complex that catalyzes the initial transfer of a defined glycan (Glc(3)Man(9)GlcNAc(2) in eukaryotes) from the lipid carrier dolichol-pyrophosphate to an asparagine residue within an Asn-X-Ser/Thr consensus motif in nascent polypeptide chains, the first step in protein N-glycosylation. N-glycosylation occurs cotranslationally and the complex associates with the Sec61 complex at the channel-forming translocon complex that mediates protein translocation across the endoplasmic reticulum (ER). All subunits are required for a maximal enzyme activity.</text>
</comment>
<evidence type="ECO:0000256" key="5">
    <source>
        <dbReference type="ARBA" id="ARBA00022692"/>
    </source>
</evidence>
<dbReference type="GO" id="GO:0006487">
    <property type="term" value="P:protein N-linked glycosylation"/>
    <property type="evidence" value="ECO:0007669"/>
    <property type="project" value="TreeGrafter"/>
</dbReference>
<comment type="pathway">
    <text evidence="2 9">Protein modification; protein glycosylation.</text>
</comment>
<feature type="transmembrane region" description="Helical" evidence="9">
    <location>
        <begin position="30"/>
        <end position="49"/>
    </location>
</feature>
<dbReference type="PANTHER" id="PTHR10705:SF0">
    <property type="entry name" value="DOLICHYL-DIPHOSPHOOLIGOSACCHARIDE--PROTEIN GLYCOSYLTRANSFERASE SUBUNIT DAD1"/>
    <property type="match status" value="1"/>
</dbReference>
<evidence type="ECO:0000256" key="9">
    <source>
        <dbReference type="RuleBase" id="RU361136"/>
    </source>
</evidence>
<evidence type="ECO:0000313" key="10">
    <source>
        <dbReference type="Ensembl" id="ENSCMIP00000011940.1"/>
    </source>
</evidence>
<keyword evidence="7 9" id="KW-1133">Transmembrane helix</keyword>
<feature type="transmembrane region" description="Helical" evidence="9">
    <location>
        <begin position="55"/>
        <end position="75"/>
    </location>
</feature>
<dbReference type="Pfam" id="PF02109">
    <property type="entry name" value="DAD"/>
    <property type="match status" value="1"/>
</dbReference>
<dbReference type="STRING" id="7868.ENSCMIP00000011940"/>
<dbReference type="AlphaFoldDB" id="A0A4W3H9A9"/>
<reference evidence="11" key="3">
    <citation type="journal article" date="2014" name="Nature">
        <title>Elephant shark genome provides unique insights into gnathostome evolution.</title>
        <authorList>
            <consortium name="International Elephant Shark Genome Sequencing Consortium"/>
            <person name="Venkatesh B."/>
            <person name="Lee A.P."/>
            <person name="Ravi V."/>
            <person name="Maurya A.K."/>
            <person name="Lian M.M."/>
            <person name="Swann J.B."/>
            <person name="Ohta Y."/>
            <person name="Flajnik M.F."/>
            <person name="Sutoh Y."/>
            <person name="Kasahara M."/>
            <person name="Hoon S."/>
            <person name="Gangu V."/>
            <person name="Roy S.W."/>
            <person name="Irimia M."/>
            <person name="Korzh V."/>
            <person name="Kondrychyn I."/>
            <person name="Lim Z.W."/>
            <person name="Tay B.H."/>
            <person name="Tohari S."/>
            <person name="Kong K.W."/>
            <person name="Ho S."/>
            <person name="Lorente-Galdos B."/>
            <person name="Quilez J."/>
            <person name="Marques-Bonet T."/>
            <person name="Raney B.J."/>
            <person name="Ingham P.W."/>
            <person name="Tay A."/>
            <person name="Hillier L.W."/>
            <person name="Minx P."/>
            <person name="Boehm T."/>
            <person name="Wilson R.K."/>
            <person name="Brenner S."/>
            <person name="Warren W.C."/>
        </authorList>
    </citation>
    <scope>NUCLEOTIDE SEQUENCE [LARGE SCALE GENOMIC DNA]</scope>
</reference>
<proteinExistence type="inferred from homology"/>
<keyword evidence="11" id="KW-1185">Reference proteome</keyword>
<dbReference type="GO" id="GO:0008250">
    <property type="term" value="C:oligosaccharyltransferase complex"/>
    <property type="evidence" value="ECO:0007669"/>
    <property type="project" value="InterPro"/>
</dbReference>
<keyword evidence="5 9" id="KW-0812">Transmembrane</keyword>
<comment type="subcellular location">
    <subcellularLocation>
        <location evidence="1 9">Endoplasmic reticulum membrane</location>
        <topology evidence="1 9">Multi-pass membrane protein</topology>
    </subcellularLocation>
</comment>
<keyword evidence="8 9" id="KW-0472">Membrane</keyword>
<dbReference type="InParanoid" id="A0A4W3H9A9"/>
<evidence type="ECO:0000256" key="8">
    <source>
        <dbReference type="ARBA" id="ARBA00023136"/>
    </source>
</evidence>
<dbReference type="GeneTree" id="ENSGT00390000003324"/>
<sequence>MAGSVRAVLGRLWQEYAGGTALRLQLLDCYLLYMVLSGAELHLYCAIHTQFNLQYILSSVTACVTVCVILTAVCLRIQINSQNKGEFAGISPERAFADFLFASTILHLVVINFIG</sequence>